<organism evidence="2 3">
    <name type="scientific">Mucuna pruriens</name>
    <name type="common">Velvet bean</name>
    <name type="synonym">Dolichos pruriens</name>
    <dbReference type="NCBI Taxonomy" id="157652"/>
    <lineage>
        <taxon>Eukaryota</taxon>
        <taxon>Viridiplantae</taxon>
        <taxon>Streptophyta</taxon>
        <taxon>Embryophyta</taxon>
        <taxon>Tracheophyta</taxon>
        <taxon>Spermatophyta</taxon>
        <taxon>Magnoliopsida</taxon>
        <taxon>eudicotyledons</taxon>
        <taxon>Gunneridae</taxon>
        <taxon>Pentapetalae</taxon>
        <taxon>rosids</taxon>
        <taxon>fabids</taxon>
        <taxon>Fabales</taxon>
        <taxon>Fabaceae</taxon>
        <taxon>Papilionoideae</taxon>
        <taxon>50 kb inversion clade</taxon>
        <taxon>NPAAA clade</taxon>
        <taxon>indigoferoid/millettioid clade</taxon>
        <taxon>Phaseoleae</taxon>
        <taxon>Mucuna</taxon>
    </lineage>
</organism>
<feature type="region of interest" description="Disordered" evidence="1">
    <location>
        <begin position="1"/>
        <end position="50"/>
    </location>
</feature>
<sequence length="195" mass="21812">MQGEESSPCGYEAVKSYHNRTSLNRVRDQPKLKQNQEPTPECSNQPKASTAIPQLKVSARRSEIDEDLLKLFRKVEINIPLLDAIKQVPRYGKFLKKLYIHKRKKKGIVETGGVVSALIKHEIPCQDPSIFVVPCTIGTCTFTDAMLDLGASINAMLVSIYKSLNLGDLEPTRMVIQRVNRSVVQPLGILEDILV</sequence>
<evidence type="ECO:0000313" key="3">
    <source>
        <dbReference type="Proteomes" id="UP000257109"/>
    </source>
</evidence>
<evidence type="ECO:0008006" key="4">
    <source>
        <dbReference type="Google" id="ProtNLM"/>
    </source>
</evidence>
<dbReference type="Proteomes" id="UP000257109">
    <property type="component" value="Unassembled WGS sequence"/>
</dbReference>
<dbReference type="EMBL" id="QJKJ01002503">
    <property type="protein sequence ID" value="RDY02588.1"/>
    <property type="molecule type" value="Genomic_DNA"/>
</dbReference>
<gene>
    <name evidence="2" type="ORF">CR513_13930</name>
</gene>
<name>A0A371HIF9_MUCPR</name>
<comment type="caution">
    <text evidence="2">The sequence shown here is derived from an EMBL/GenBank/DDBJ whole genome shotgun (WGS) entry which is preliminary data.</text>
</comment>
<dbReference type="OrthoDB" id="778454at2759"/>
<accession>A0A371HIF9</accession>
<feature type="compositionally biased region" description="Polar residues" evidence="1">
    <location>
        <begin position="32"/>
        <end position="50"/>
    </location>
</feature>
<dbReference type="PANTHER" id="PTHR33067:SF9">
    <property type="entry name" value="RNA-DIRECTED DNA POLYMERASE"/>
    <property type="match status" value="1"/>
</dbReference>
<dbReference type="AlphaFoldDB" id="A0A371HIF9"/>
<protein>
    <recommendedName>
        <fullName evidence="4">Aspartic peptidase DDI1-type domain-containing protein</fullName>
    </recommendedName>
</protein>
<proteinExistence type="predicted"/>
<dbReference type="PANTHER" id="PTHR33067">
    <property type="entry name" value="RNA-DIRECTED DNA POLYMERASE-RELATED"/>
    <property type="match status" value="1"/>
</dbReference>
<evidence type="ECO:0000256" key="1">
    <source>
        <dbReference type="SAM" id="MobiDB-lite"/>
    </source>
</evidence>
<dbReference type="Gene3D" id="2.40.70.10">
    <property type="entry name" value="Acid Proteases"/>
    <property type="match status" value="1"/>
</dbReference>
<keyword evidence="3" id="KW-1185">Reference proteome</keyword>
<evidence type="ECO:0000313" key="2">
    <source>
        <dbReference type="EMBL" id="RDY02588.1"/>
    </source>
</evidence>
<dbReference type="InterPro" id="IPR021109">
    <property type="entry name" value="Peptidase_aspartic_dom_sf"/>
</dbReference>
<feature type="non-terminal residue" evidence="2">
    <location>
        <position position="1"/>
    </location>
</feature>
<reference evidence="2" key="1">
    <citation type="submission" date="2018-05" db="EMBL/GenBank/DDBJ databases">
        <title>Draft genome of Mucuna pruriens seed.</title>
        <authorList>
            <person name="Nnadi N.E."/>
            <person name="Vos R."/>
            <person name="Hasami M.H."/>
            <person name="Devisetty U.K."/>
            <person name="Aguiy J.C."/>
        </authorList>
    </citation>
    <scope>NUCLEOTIDE SEQUENCE [LARGE SCALE GENOMIC DNA]</scope>
    <source>
        <strain evidence="2">JCA_2017</strain>
    </source>
</reference>